<dbReference type="SUPFAM" id="SSF100950">
    <property type="entry name" value="NagB/RpiA/CoA transferase-like"/>
    <property type="match status" value="1"/>
</dbReference>
<organism evidence="1 2">
    <name type="scientific">Klebsiella variicola</name>
    <dbReference type="NCBI Taxonomy" id="244366"/>
    <lineage>
        <taxon>Bacteria</taxon>
        <taxon>Pseudomonadati</taxon>
        <taxon>Pseudomonadota</taxon>
        <taxon>Gammaproteobacteria</taxon>
        <taxon>Enterobacterales</taxon>
        <taxon>Enterobacteriaceae</taxon>
        <taxon>Klebsiella/Raoultella group</taxon>
        <taxon>Klebsiella</taxon>
        <taxon>Klebsiella pneumoniae complex</taxon>
    </lineage>
</organism>
<dbReference type="EMBL" id="PICB01001246">
    <property type="protein sequence ID" value="PLP42573.1"/>
    <property type="molecule type" value="Genomic_DNA"/>
</dbReference>
<evidence type="ECO:0000313" key="1">
    <source>
        <dbReference type="EMBL" id="PLP42573.1"/>
    </source>
</evidence>
<reference evidence="1 2" key="1">
    <citation type="submission" date="2017-11" db="EMBL/GenBank/DDBJ databases">
        <authorList>
            <person name="Han C.G."/>
        </authorList>
    </citation>
    <scope>NUCLEOTIDE SEQUENCE [LARGE SCALE GENOMIC DNA]</scope>
    <source>
        <strain evidence="1 2">A5</strain>
    </source>
</reference>
<dbReference type="InterPro" id="IPR037171">
    <property type="entry name" value="NagB/RpiA_transferase-like"/>
</dbReference>
<gene>
    <name evidence="1" type="primary">nagB</name>
    <name evidence="1" type="ORF">CWM98_21005</name>
</gene>
<protein>
    <submittedName>
        <fullName evidence="1">Glucosamine-6-phosphate deaminase</fullName>
        <ecNumber evidence="1">3.5.99.6</ecNumber>
    </submittedName>
</protein>
<accession>A0A2N5AC32</accession>
<name>A0A2N5AC32_KLEVA</name>
<proteinExistence type="predicted"/>
<reference evidence="1 2" key="2">
    <citation type="submission" date="2018-01" db="EMBL/GenBank/DDBJ databases">
        <title>Genomic study of Klebsiella pneumoniae.</title>
        <authorList>
            <person name="Yang Y."/>
            <person name="Bicalho R."/>
        </authorList>
    </citation>
    <scope>NUCLEOTIDE SEQUENCE [LARGE SCALE GENOMIC DNA]</scope>
    <source>
        <strain evidence="1 2">A5</strain>
    </source>
</reference>
<dbReference type="Proteomes" id="UP000234473">
    <property type="component" value="Unassembled WGS sequence"/>
</dbReference>
<evidence type="ECO:0000313" key="2">
    <source>
        <dbReference type="Proteomes" id="UP000234473"/>
    </source>
</evidence>
<comment type="caution">
    <text evidence="1">The sequence shown here is derived from an EMBL/GenBank/DDBJ whole genome shotgun (WGS) entry which is preliminary data.</text>
</comment>
<dbReference type="AlphaFoldDB" id="A0A2N5AC32"/>
<dbReference type="EC" id="3.5.99.6" evidence="1"/>
<dbReference type="Gene3D" id="3.40.50.1360">
    <property type="match status" value="1"/>
</dbReference>
<sequence length="42" mass="4656">MRLIPLVTAEQVGKWAARHIVNRINAFKPTADRPFVLGLPTG</sequence>
<dbReference type="GO" id="GO:0004342">
    <property type="term" value="F:glucosamine-6-phosphate deaminase activity"/>
    <property type="evidence" value="ECO:0007669"/>
    <property type="project" value="UniProtKB-EC"/>
</dbReference>
<feature type="non-terminal residue" evidence="1">
    <location>
        <position position="42"/>
    </location>
</feature>
<keyword evidence="1" id="KW-0378">Hydrolase</keyword>